<dbReference type="Pfam" id="PF12833">
    <property type="entry name" value="HTH_18"/>
    <property type="match status" value="1"/>
</dbReference>
<protein>
    <submittedName>
        <fullName evidence="5">HTH-type transcriptional activator RhaS</fullName>
    </submittedName>
</protein>
<dbReference type="InterPro" id="IPR018060">
    <property type="entry name" value="HTH_AraC"/>
</dbReference>
<evidence type="ECO:0000256" key="1">
    <source>
        <dbReference type="ARBA" id="ARBA00023015"/>
    </source>
</evidence>
<sequence length="298" mass="35246">MKRDIQFYDYYSLHGSVNSKSYVENFFIFDDINSFTGGFHSNTIINYPIRLGMAVAIICRKGHMKLRIGLEDFVVEKDMALIILPEQIFQLAEISSDFQLSCILFENSFFDIQNDFKIALDLQNYFFRQPCIKLPDKEMKEIMTIFELIKEKIEENRNLFLKEIVQTYIRILFYNVCNILFKSKEKGIKTRKEEIFEEFISLLSQNFRKEQNIGWYAGKFSLTPKYLSKLIYEVSGKHAGEWIRDYVILEARALLKSSSLTVQQISDELGFSNQSHFGSYFKRYTGVSPRKYKYIRKE</sequence>
<reference evidence="5" key="1">
    <citation type="submission" date="2019-08" db="EMBL/GenBank/DDBJ databases">
        <authorList>
            <person name="Kucharzyk K."/>
            <person name="Murdoch R.W."/>
            <person name="Higgins S."/>
            <person name="Loffler F."/>
        </authorList>
    </citation>
    <scope>NUCLEOTIDE SEQUENCE</scope>
</reference>
<feature type="domain" description="HTH araC/xylS-type" evidence="4">
    <location>
        <begin position="197"/>
        <end position="295"/>
    </location>
</feature>
<evidence type="ECO:0000313" key="5">
    <source>
        <dbReference type="EMBL" id="MPM61450.1"/>
    </source>
</evidence>
<dbReference type="PANTHER" id="PTHR43280">
    <property type="entry name" value="ARAC-FAMILY TRANSCRIPTIONAL REGULATOR"/>
    <property type="match status" value="1"/>
</dbReference>
<evidence type="ECO:0000256" key="3">
    <source>
        <dbReference type="ARBA" id="ARBA00023163"/>
    </source>
</evidence>
<gene>
    <name evidence="5" type="primary">rhaS_73</name>
    <name evidence="5" type="ORF">SDC9_108308</name>
</gene>
<dbReference type="InterPro" id="IPR020449">
    <property type="entry name" value="Tscrpt_reg_AraC-type_HTH"/>
</dbReference>
<dbReference type="PROSITE" id="PS01124">
    <property type="entry name" value="HTH_ARAC_FAMILY_2"/>
    <property type="match status" value="1"/>
</dbReference>
<dbReference type="Gene3D" id="1.10.10.60">
    <property type="entry name" value="Homeodomain-like"/>
    <property type="match status" value="1"/>
</dbReference>
<dbReference type="PANTHER" id="PTHR43280:SF32">
    <property type="entry name" value="TRANSCRIPTIONAL REGULATORY PROTEIN"/>
    <property type="match status" value="1"/>
</dbReference>
<evidence type="ECO:0000259" key="4">
    <source>
        <dbReference type="PROSITE" id="PS01124"/>
    </source>
</evidence>
<dbReference type="InterPro" id="IPR009057">
    <property type="entry name" value="Homeodomain-like_sf"/>
</dbReference>
<dbReference type="EMBL" id="VSSQ01018346">
    <property type="protein sequence ID" value="MPM61450.1"/>
    <property type="molecule type" value="Genomic_DNA"/>
</dbReference>
<comment type="caution">
    <text evidence="5">The sequence shown here is derived from an EMBL/GenBank/DDBJ whole genome shotgun (WGS) entry which is preliminary data.</text>
</comment>
<dbReference type="SMART" id="SM00342">
    <property type="entry name" value="HTH_ARAC"/>
    <property type="match status" value="1"/>
</dbReference>
<dbReference type="GO" id="GO:0003700">
    <property type="term" value="F:DNA-binding transcription factor activity"/>
    <property type="evidence" value="ECO:0007669"/>
    <property type="project" value="InterPro"/>
</dbReference>
<proteinExistence type="predicted"/>
<accession>A0A645B7L3</accession>
<organism evidence="5">
    <name type="scientific">bioreactor metagenome</name>
    <dbReference type="NCBI Taxonomy" id="1076179"/>
    <lineage>
        <taxon>unclassified sequences</taxon>
        <taxon>metagenomes</taxon>
        <taxon>ecological metagenomes</taxon>
    </lineage>
</organism>
<evidence type="ECO:0000256" key="2">
    <source>
        <dbReference type="ARBA" id="ARBA00023125"/>
    </source>
</evidence>
<dbReference type="PRINTS" id="PR00032">
    <property type="entry name" value="HTHARAC"/>
</dbReference>
<keyword evidence="1" id="KW-0805">Transcription regulation</keyword>
<dbReference type="GO" id="GO:0043565">
    <property type="term" value="F:sequence-specific DNA binding"/>
    <property type="evidence" value="ECO:0007669"/>
    <property type="project" value="InterPro"/>
</dbReference>
<keyword evidence="2" id="KW-0238">DNA-binding</keyword>
<name>A0A645B7L3_9ZZZZ</name>
<dbReference type="AlphaFoldDB" id="A0A645B7L3"/>
<keyword evidence="3" id="KW-0804">Transcription</keyword>
<dbReference type="SUPFAM" id="SSF46689">
    <property type="entry name" value="Homeodomain-like"/>
    <property type="match status" value="1"/>
</dbReference>